<protein>
    <submittedName>
        <fullName evidence="2">Coenzyme PQQ synthesis protein D (PqqD)</fullName>
    </submittedName>
</protein>
<accession>A0A0S4QWA9</accession>
<dbReference type="InterPro" id="IPR041881">
    <property type="entry name" value="PqqD_sf"/>
</dbReference>
<keyword evidence="3" id="KW-1185">Reference proteome</keyword>
<evidence type="ECO:0000313" key="3">
    <source>
        <dbReference type="Proteomes" id="UP000198802"/>
    </source>
</evidence>
<dbReference type="Proteomes" id="UP000198802">
    <property type="component" value="Unassembled WGS sequence"/>
</dbReference>
<dbReference type="InterPro" id="IPR008792">
    <property type="entry name" value="PQQD"/>
</dbReference>
<feature type="compositionally biased region" description="Low complexity" evidence="1">
    <location>
        <begin position="11"/>
        <end position="27"/>
    </location>
</feature>
<dbReference type="Pfam" id="PF05402">
    <property type="entry name" value="PqqD"/>
    <property type="match status" value="1"/>
</dbReference>
<name>A0A0S4QWA9_9ACTN</name>
<dbReference type="RefSeq" id="WP_207550464.1">
    <property type="nucleotide sequence ID" value="NZ_FAOZ01000033.1"/>
</dbReference>
<gene>
    <name evidence="2" type="ORF">Ga0074812_13376</name>
</gene>
<proteinExistence type="predicted"/>
<feature type="region of interest" description="Disordered" evidence="1">
    <location>
        <begin position="1"/>
        <end position="27"/>
    </location>
</feature>
<dbReference type="AlphaFoldDB" id="A0A0S4QWA9"/>
<evidence type="ECO:0000256" key="1">
    <source>
        <dbReference type="SAM" id="MobiDB-lite"/>
    </source>
</evidence>
<reference evidence="3" key="1">
    <citation type="submission" date="2015-11" db="EMBL/GenBank/DDBJ databases">
        <authorList>
            <person name="Varghese N."/>
        </authorList>
    </citation>
    <scope>NUCLEOTIDE SEQUENCE [LARGE SCALE GENOMIC DNA]</scope>
    <source>
        <strain evidence="3">DSM 45899</strain>
    </source>
</reference>
<organism evidence="2 3">
    <name type="scientific">Parafrankia irregularis</name>
    <dbReference type="NCBI Taxonomy" id="795642"/>
    <lineage>
        <taxon>Bacteria</taxon>
        <taxon>Bacillati</taxon>
        <taxon>Actinomycetota</taxon>
        <taxon>Actinomycetes</taxon>
        <taxon>Frankiales</taxon>
        <taxon>Frankiaceae</taxon>
        <taxon>Parafrankia</taxon>
    </lineage>
</organism>
<evidence type="ECO:0000313" key="2">
    <source>
        <dbReference type="EMBL" id="CUU59952.1"/>
    </source>
</evidence>
<dbReference type="EMBL" id="FAOZ01000033">
    <property type="protein sequence ID" value="CUU59952.1"/>
    <property type="molecule type" value="Genomic_DNA"/>
</dbReference>
<sequence length="121" mass="12592">MTESGSHGSTADPPDQAAPASSAAPAPLDMIEVRRDVLAADLGEEIVLLHPEDGSYFALNETGARLWRLLGDGPVAEDVVAVRVAGELAAGWTVDQPTAKADARALLAALVERGLVTRVRP</sequence>
<dbReference type="Gene3D" id="1.10.10.1150">
    <property type="entry name" value="Coenzyme PQQ synthesis protein D (PqqD)"/>
    <property type="match status" value="1"/>
</dbReference>